<dbReference type="AlphaFoldDB" id="A0A840V3D4"/>
<organism evidence="7 8">
    <name type="scientific">Desulfoprunum benzoelyticum</name>
    <dbReference type="NCBI Taxonomy" id="1506996"/>
    <lineage>
        <taxon>Bacteria</taxon>
        <taxon>Pseudomonadati</taxon>
        <taxon>Thermodesulfobacteriota</taxon>
        <taxon>Desulfobulbia</taxon>
        <taxon>Desulfobulbales</taxon>
        <taxon>Desulfobulbaceae</taxon>
        <taxon>Desulfoprunum</taxon>
    </lineage>
</organism>
<comment type="subcellular location">
    <subcellularLocation>
        <location evidence="1">Cell inner membrane</location>
    </subcellularLocation>
</comment>
<comment type="caution">
    <text evidence="7">The sequence shown here is derived from an EMBL/GenBank/DDBJ whole genome shotgun (WGS) entry which is preliminary data.</text>
</comment>
<evidence type="ECO:0000256" key="5">
    <source>
        <dbReference type="ARBA" id="ARBA00023136"/>
    </source>
</evidence>
<accession>A0A840V3D4</accession>
<dbReference type="GO" id="GO:0009247">
    <property type="term" value="P:glycolipid biosynthetic process"/>
    <property type="evidence" value="ECO:0007669"/>
    <property type="project" value="UniProtKB-ARBA"/>
</dbReference>
<keyword evidence="3" id="KW-0997">Cell inner membrane</keyword>
<dbReference type="PANTHER" id="PTHR30606:SF10">
    <property type="entry name" value="PHOSPHATIDYLINOSITOL MANNOSIDE ACYLTRANSFERASE"/>
    <property type="match status" value="1"/>
</dbReference>
<keyword evidence="5" id="KW-0472">Membrane</keyword>
<dbReference type="Proteomes" id="UP000539642">
    <property type="component" value="Unassembled WGS sequence"/>
</dbReference>
<dbReference type="CDD" id="cd07984">
    <property type="entry name" value="LPLAT_LABLAT-like"/>
    <property type="match status" value="1"/>
</dbReference>
<dbReference type="EMBL" id="JACHEO010000023">
    <property type="protein sequence ID" value="MBB5349338.1"/>
    <property type="molecule type" value="Genomic_DNA"/>
</dbReference>
<dbReference type="PANTHER" id="PTHR30606">
    <property type="entry name" value="LIPID A BIOSYNTHESIS LAUROYL ACYLTRANSFERASE"/>
    <property type="match status" value="1"/>
</dbReference>
<dbReference type="InterPro" id="IPR004960">
    <property type="entry name" value="LipA_acyltrans"/>
</dbReference>
<dbReference type="GO" id="GO:0008913">
    <property type="term" value="F:Kdo2-lipid IVA acyltransferase activity"/>
    <property type="evidence" value="ECO:0007669"/>
    <property type="project" value="UniProtKB-EC"/>
</dbReference>
<dbReference type="GO" id="GO:0005886">
    <property type="term" value="C:plasma membrane"/>
    <property type="evidence" value="ECO:0007669"/>
    <property type="project" value="UniProtKB-SubCell"/>
</dbReference>
<keyword evidence="8" id="KW-1185">Reference proteome</keyword>
<protein>
    <submittedName>
        <fullName evidence="7">KDO2-lipid IV(A) lauroyltransferase</fullName>
        <ecNumber evidence="7">2.3.1.241</ecNumber>
    </submittedName>
</protein>
<evidence type="ECO:0000256" key="4">
    <source>
        <dbReference type="ARBA" id="ARBA00022679"/>
    </source>
</evidence>
<name>A0A840V3D4_9BACT</name>
<keyword evidence="6 7" id="KW-0012">Acyltransferase</keyword>
<evidence type="ECO:0000313" key="7">
    <source>
        <dbReference type="EMBL" id="MBB5349338.1"/>
    </source>
</evidence>
<gene>
    <name evidence="7" type="ORF">HNQ81_003090</name>
</gene>
<dbReference type="EC" id="2.3.1.241" evidence="7"/>
<dbReference type="Pfam" id="PF03279">
    <property type="entry name" value="Lip_A_acyltrans"/>
    <property type="match status" value="1"/>
</dbReference>
<sequence>MTLQPAISRGDKLAFHAVQGYFACSHSMPLSMWLGLGRGLGTLLYHLAGKHRQIARANLRFAFGTSMTEDRIDRTIRDNFKQFGMIGHEFVQFLADPLKTAATLDRLVRVEGEEHLLAARAKSSAVILLGAHFGNWEIGHRYYARHYNKLNFIVRRIDNPLLEQARYQRNTALGVNILYKENGLREAIQRLRKGEDLVIFTDQNANRKEGIMAEFFGHPTTSLYIAPSLAQKYQVPLVPMFTVRDRDPRCHRLVFLPEIPIGYGEAKEDIEVLTRRQNEGLEQIITRYPDHWLWFHRKWKADYPEIYR</sequence>
<keyword evidence="2" id="KW-1003">Cell membrane</keyword>
<dbReference type="PIRSF" id="PIRSF026649">
    <property type="entry name" value="MsbB"/>
    <property type="match status" value="1"/>
</dbReference>
<evidence type="ECO:0000256" key="1">
    <source>
        <dbReference type="ARBA" id="ARBA00004533"/>
    </source>
</evidence>
<evidence type="ECO:0000256" key="6">
    <source>
        <dbReference type="ARBA" id="ARBA00023315"/>
    </source>
</evidence>
<proteinExistence type="predicted"/>
<evidence type="ECO:0000256" key="3">
    <source>
        <dbReference type="ARBA" id="ARBA00022519"/>
    </source>
</evidence>
<evidence type="ECO:0000313" key="8">
    <source>
        <dbReference type="Proteomes" id="UP000539642"/>
    </source>
</evidence>
<dbReference type="RefSeq" id="WP_183352141.1">
    <property type="nucleotide sequence ID" value="NZ_JACHEO010000023.1"/>
</dbReference>
<reference evidence="7 8" key="1">
    <citation type="submission" date="2020-08" db="EMBL/GenBank/DDBJ databases">
        <title>Genomic Encyclopedia of Type Strains, Phase IV (KMG-IV): sequencing the most valuable type-strain genomes for metagenomic binning, comparative biology and taxonomic classification.</title>
        <authorList>
            <person name="Goeker M."/>
        </authorList>
    </citation>
    <scope>NUCLEOTIDE SEQUENCE [LARGE SCALE GENOMIC DNA]</scope>
    <source>
        <strain evidence="7 8">DSM 28570</strain>
    </source>
</reference>
<evidence type="ECO:0000256" key="2">
    <source>
        <dbReference type="ARBA" id="ARBA00022475"/>
    </source>
</evidence>
<keyword evidence="4 7" id="KW-0808">Transferase</keyword>